<gene>
    <name evidence="1" type="ORF">GCM10020369_76970</name>
</gene>
<dbReference type="EMBL" id="BAAAYN010000064">
    <property type="protein sequence ID" value="GAA3397281.1"/>
    <property type="molecule type" value="Genomic_DNA"/>
</dbReference>
<reference evidence="2" key="1">
    <citation type="journal article" date="2019" name="Int. J. Syst. Evol. Microbiol.">
        <title>The Global Catalogue of Microorganisms (GCM) 10K type strain sequencing project: providing services to taxonomists for standard genome sequencing and annotation.</title>
        <authorList>
            <consortium name="The Broad Institute Genomics Platform"/>
            <consortium name="The Broad Institute Genome Sequencing Center for Infectious Disease"/>
            <person name="Wu L."/>
            <person name="Ma J."/>
        </authorList>
    </citation>
    <scope>NUCLEOTIDE SEQUENCE [LARGE SCALE GENOMIC DNA]</scope>
    <source>
        <strain evidence="2">JCM 9458</strain>
    </source>
</reference>
<sequence>MPGDLDELLRLHEARQALAARAAYSLLRISAAVPPDHRAVVGAADAGQRAGAWLAGVSTNPGRWTSRAVLAAEVTELDVLLADLRAHLIVVLDWLSVHLGAQVARAGLTHSIRVPRTLLAECTALVDDLADLIPAAAA</sequence>
<accession>A0ABP6TA62</accession>
<comment type="caution">
    <text evidence="1">The sequence shown here is derived from an EMBL/GenBank/DDBJ whole genome shotgun (WGS) entry which is preliminary data.</text>
</comment>
<proteinExistence type="predicted"/>
<organism evidence="1 2">
    <name type="scientific">Cryptosporangium minutisporangium</name>
    <dbReference type="NCBI Taxonomy" id="113569"/>
    <lineage>
        <taxon>Bacteria</taxon>
        <taxon>Bacillati</taxon>
        <taxon>Actinomycetota</taxon>
        <taxon>Actinomycetes</taxon>
        <taxon>Cryptosporangiales</taxon>
        <taxon>Cryptosporangiaceae</taxon>
        <taxon>Cryptosporangium</taxon>
    </lineage>
</organism>
<evidence type="ECO:0000313" key="1">
    <source>
        <dbReference type="EMBL" id="GAA3397281.1"/>
    </source>
</evidence>
<dbReference type="RefSeq" id="WP_345733258.1">
    <property type="nucleotide sequence ID" value="NZ_BAAAYN010000064.1"/>
</dbReference>
<protein>
    <submittedName>
        <fullName evidence="1">Uncharacterized protein</fullName>
    </submittedName>
</protein>
<keyword evidence="2" id="KW-1185">Reference proteome</keyword>
<name>A0ABP6TA62_9ACTN</name>
<evidence type="ECO:0000313" key="2">
    <source>
        <dbReference type="Proteomes" id="UP001501676"/>
    </source>
</evidence>
<dbReference type="Proteomes" id="UP001501676">
    <property type="component" value="Unassembled WGS sequence"/>
</dbReference>